<proteinExistence type="predicted"/>
<evidence type="ECO:0000313" key="7">
    <source>
        <dbReference type="EMBL" id="SDS31611.1"/>
    </source>
</evidence>
<dbReference type="AlphaFoldDB" id="A0A1H1R7B1"/>
<evidence type="ECO:0000256" key="1">
    <source>
        <dbReference type="ARBA" id="ARBA00004141"/>
    </source>
</evidence>
<dbReference type="EMBL" id="LT629745">
    <property type="protein sequence ID" value="SDS31611.1"/>
    <property type="molecule type" value="Genomic_DNA"/>
</dbReference>
<keyword evidence="7" id="KW-0808">Transferase</keyword>
<dbReference type="Proteomes" id="UP000198858">
    <property type="component" value="Chromosome I"/>
</dbReference>
<dbReference type="Gene3D" id="1.20.120.1780">
    <property type="entry name" value="UbiA prenyltransferase"/>
    <property type="match status" value="1"/>
</dbReference>
<feature type="transmembrane region" description="Helical" evidence="6">
    <location>
        <begin position="112"/>
        <end position="129"/>
    </location>
</feature>
<dbReference type="CDD" id="cd13961">
    <property type="entry name" value="PT_UbiA_DGGGPS"/>
    <property type="match status" value="1"/>
</dbReference>
<keyword evidence="4 6" id="KW-1133">Transmembrane helix</keyword>
<feature type="transmembrane region" description="Helical" evidence="6">
    <location>
        <begin position="172"/>
        <end position="191"/>
    </location>
</feature>
<sequence>MLSYLKLIRAGNLIFIALTMFLIKYGLFEPFGVAITLNLFGFSLLVLAVVTVAAAGYVINDIYDVPADLNNKPEKTFINNKISEKAGYRLFFILNIVGVGLGFYLSNLIGKPGFSAFFIFGSAILYLYNSQFQQTILIGNILVSLIVGLIPIGVGLYDLLPAITPQNQKTQSTIFSILIDYSIFAFLVNLLREIVKDQQDIDGDYNAGYKTLPIVFGKSRTNKILFLACLLPLGFLIYYIYHYLFENIAAVIYTLLLLIAPLLFFLINIWTAEKKTEYSRLSMILKAVLFFGLVSIGLLQFILL</sequence>
<keyword evidence="2" id="KW-1003">Cell membrane</keyword>
<reference evidence="7 8" key="1">
    <citation type="submission" date="2016-10" db="EMBL/GenBank/DDBJ databases">
        <authorList>
            <person name="Varghese N."/>
            <person name="Submissions S."/>
        </authorList>
    </citation>
    <scope>NUCLEOTIDE SEQUENCE [LARGE SCALE GENOMIC DNA]</scope>
    <source>
        <strain evidence="7 8">Mar_2010_102</strain>
    </source>
</reference>
<feature type="transmembrane region" description="Helical" evidence="6">
    <location>
        <begin position="283"/>
        <end position="303"/>
    </location>
</feature>
<dbReference type="Gene3D" id="1.10.357.140">
    <property type="entry name" value="UbiA prenyltransferase"/>
    <property type="match status" value="1"/>
</dbReference>
<evidence type="ECO:0000256" key="2">
    <source>
        <dbReference type="ARBA" id="ARBA00022475"/>
    </source>
</evidence>
<gene>
    <name evidence="7" type="ORF">SAMN04488552_2785</name>
</gene>
<organism evidence="7 8">
    <name type="scientific">Christiangramia echinicola</name>
    <dbReference type="NCBI Taxonomy" id="279359"/>
    <lineage>
        <taxon>Bacteria</taxon>
        <taxon>Pseudomonadati</taxon>
        <taxon>Bacteroidota</taxon>
        <taxon>Flavobacteriia</taxon>
        <taxon>Flavobacteriales</taxon>
        <taxon>Flavobacteriaceae</taxon>
        <taxon>Christiangramia</taxon>
    </lineage>
</organism>
<keyword evidence="5 6" id="KW-0472">Membrane</keyword>
<dbReference type="Pfam" id="PF01040">
    <property type="entry name" value="UbiA"/>
    <property type="match status" value="1"/>
</dbReference>
<evidence type="ECO:0000256" key="4">
    <source>
        <dbReference type="ARBA" id="ARBA00022989"/>
    </source>
</evidence>
<feature type="transmembrane region" description="Helical" evidence="6">
    <location>
        <begin position="250"/>
        <end position="271"/>
    </location>
</feature>
<evidence type="ECO:0000256" key="6">
    <source>
        <dbReference type="SAM" id="Phobius"/>
    </source>
</evidence>
<dbReference type="InterPro" id="IPR000537">
    <property type="entry name" value="UbiA_prenyltransferase"/>
</dbReference>
<dbReference type="NCBIfam" id="NF009512">
    <property type="entry name" value="PRK12872.1-1"/>
    <property type="match status" value="1"/>
</dbReference>
<comment type="subcellular location">
    <subcellularLocation>
        <location evidence="1">Membrane</location>
        <topology evidence="1">Multi-pass membrane protein</topology>
    </subcellularLocation>
</comment>
<dbReference type="PANTHER" id="PTHR42723:SF1">
    <property type="entry name" value="CHLOROPHYLL SYNTHASE, CHLOROPLASTIC"/>
    <property type="match status" value="1"/>
</dbReference>
<dbReference type="PANTHER" id="PTHR42723">
    <property type="entry name" value="CHLOROPHYLL SYNTHASE"/>
    <property type="match status" value="1"/>
</dbReference>
<dbReference type="InterPro" id="IPR044878">
    <property type="entry name" value="UbiA_sf"/>
</dbReference>
<feature type="transmembrane region" description="Helical" evidence="6">
    <location>
        <begin position="39"/>
        <end position="59"/>
    </location>
</feature>
<evidence type="ECO:0000256" key="3">
    <source>
        <dbReference type="ARBA" id="ARBA00022692"/>
    </source>
</evidence>
<feature type="transmembrane region" description="Helical" evidence="6">
    <location>
        <begin position="7"/>
        <end position="27"/>
    </location>
</feature>
<name>A0A1H1R7B1_9FLAO</name>
<evidence type="ECO:0000256" key="5">
    <source>
        <dbReference type="ARBA" id="ARBA00023136"/>
    </source>
</evidence>
<dbReference type="GO" id="GO:0016765">
    <property type="term" value="F:transferase activity, transferring alkyl or aryl (other than methyl) groups"/>
    <property type="evidence" value="ECO:0007669"/>
    <property type="project" value="InterPro"/>
</dbReference>
<dbReference type="STRING" id="1250231.SAMN04488552_2785"/>
<keyword evidence="8" id="KW-1185">Reference proteome</keyword>
<dbReference type="RefSeq" id="WP_089663382.1">
    <property type="nucleotide sequence ID" value="NZ_LT629745.1"/>
</dbReference>
<dbReference type="GO" id="GO:0016020">
    <property type="term" value="C:membrane"/>
    <property type="evidence" value="ECO:0007669"/>
    <property type="project" value="UniProtKB-SubCell"/>
</dbReference>
<keyword evidence="3 6" id="KW-0812">Transmembrane</keyword>
<feature type="transmembrane region" description="Helical" evidence="6">
    <location>
        <begin position="224"/>
        <end position="244"/>
    </location>
</feature>
<accession>A0A1H1R7B1</accession>
<feature type="transmembrane region" description="Helical" evidence="6">
    <location>
        <begin position="136"/>
        <end position="160"/>
    </location>
</feature>
<feature type="transmembrane region" description="Helical" evidence="6">
    <location>
        <begin position="86"/>
        <end position="106"/>
    </location>
</feature>
<evidence type="ECO:0000313" key="8">
    <source>
        <dbReference type="Proteomes" id="UP000198858"/>
    </source>
</evidence>
<protein>
    <submittedName>
        <fullName evidence="7">4-hydroxybenzoate polyprenyltransferase</fullName>
    </submittedName>
</protein>
<dbReference type="InterPro" id="IPR050475">
    <property type="entry name" value="Prenyltransferase_related"/>
</dbReference>